<dbReference type="Proteomes" id="UP000183832">
    <property type="component" value="Unassembled WGS sequence"/>
</dbReference>
<evidence type="ECO:0000256" key="1">
    <source>
        <dbReference type="ARBA" id="ARBA00009019"/>
    </source>
</evidence>
<dbReference type="PANTHER" id="PTHR19232">
    <property type="entry name" value="CENTROCORTIN FAMILY MEMBER"/>
    <property type="match status" value="1"/>
</dbReference>
<feature type="compositionally biased region" description="Low complexity" evidence="4">
    <location>
        <begin position="188"/>
        <end position="198"/>
    </location>
</feature>
<feature type="compositionally biased region" description="Low complexity" evidence="4">
    <location>
        <begin position="385"/>
        <end position="395"/>
    </location>
</feature>
<dbReference type="PANTHER" id="PTHR19232:SF7">
    <property type="entry name" value="CENTROCORTIN, ISOFORM A"/>
    <property type="match status" value="1"/>
</dbReference>
<feature type="compositionally biased region" description="Basic and acidic residues" evidence="4">
    <location>
        <begin position="718"/>
        <end position="727"/>
    </location>
</feature>
<feature type="region of interest" description="Disordered" evidence="4">
    <location>
        <begin position="466"/>
        <end position="514"/>
    </location>
</feature>
<dbReference type="InterPro" id="IPR026079">
    <property type="entry name" value="CDR2"/>
</dbReference>
<sequence length="824" mass="93559">MDESPSNDTTSKIISDKGSTKVVITDHEEIWDRTPILSRMNSMECWDYTIELECLNGPQDLQLAAELGKTLLERNKELENLLRSQQRKCDDQKQEIEYLTKQNLALKEVNDSRMQIYETLDVSIRDLEIEKHALMVQTSNDKKLVKSLKQNIETLELRCEEISKHVEDLTQNLELERRKSERLRENVTTETTTSSKTTNIKLRHISSASETENEEASTPTNPNKSFTSSGQDSSNQLPFINYSQDYSSIQPVYSHDMLSHDSGFKTENSSNSAEHDELLKIMSELEDTKQQYMNEHSMVAELEHQLSVLAQENHNLQSRLVQANTLDEMKSVHEELSFLEEVRQGQMCTRCLKNFDCRIVPTENTSYIGTEGDEGDDRSLMDLLQSPSSQQSPTSAYRSGLTLKDDETSSQVDDPKCNPYKELVEKYEKLLELKRSTCSKQQQQPEMVIAPQSLHDELLNSGEFSSFNTKYTSDDEKKTSTGATRKTPTDYSETETASSGFSDETSTKATQTEEINPGSFLFSIADGEDCKFTIYDDAAPIENRFRDRPRYRELFKEIFTVLKKAAENKEEGEKLPLLDDDKQPATESSKVPPVTPATEEMPYEFDSQSMISSAISENSVAVSECVTKTERKKAKSQKKQAIKEESENKPPTAVQMVAGKLVTPYNRLALDLSAIAAKKRARRNRQRSKDKYGGGRDSSVCSNASSISNQAVASSSHQDVDTSEAKDSSTLTRNKKSRRHRELLHTISTIGASEWNGNTVTVYNQKISRNNPSHFFCRPTVDDNTSEVEFKHSAASHELKKLKKLDLSYAEVLRQADRRYRKWK</sequence>
<feature type="compositionally biased region" description="Basic and acidic residues" evidence="4">
    <location>
        <begin position="569"/>
        <end position="584"/>
    </location>
</feature>
<accession>A0A1J1HYQ6</accession>
<feature type="coiled-coil region" evidence="3">
    <location>
        <begin position="68"/>
        <end position="102"/>
    </location>
</feature>
<feature type="region of interest" description="Disordered" evidence="4">
    <location>
        <begin position="569"/>
        <end position="598"/>
    </location>
</feature>
<dbReference type="EMBL" id="CVRI01000036">
    <property type="protein sequence ID" value="CRK93157.1"/>
    <property type="molecule type" value="Genomic_DNA"/>
</dbReference>
<protein>
    <submittedName>
        <fullName evidence="5">CLUMA_CG006598, isoform A</fullName>
    </submittedName>
</protein>
<feature type="compositionally biased region" description="Low complexity" evidence="4">
    <location>
        <begin position="206"/>
        <end position="223"/>
    </location>
</feature>
<feature type="compositionally biased region" description="Polar residues" evidence="4">
    <location>
        <begin position="480"/>
        <end position="514"/>
    </location>
</feature>
<dbReference type="OrthoDB" id="10059415at2759"/>
<keyword evidence="2 3" id="KW-0175">Coiled coil</keyword>
<evidence type="ECO:0000256" key="3">
    <source>
        <dbReference type="SAM" id="Coils"/>
    </source>
</evidence>
<dbReference type="AlphaFoldDB" id="A0A1J1HYQ6"/>
<gene>
    <name evidence="5" type="ORF">CLUMA_CG006598</name>
</gene>
<proteinExistence type="inferred from homology"/>
<evidence type="ECO:0000256" key="4">
    <source>
        <dbReference type="SAM" id="MobiDB-lite"/>
    </source>
</evidence>
<feature type="region of interest" description="Disordered" evidence="4">
    <location>
        <begin position="678"/>
        <end position="740"/>
    </location>
</feature>
<evidence type="ECO:0000256" key="2">
    <source>
        <dbReference type="ARBA" id="ARBA00023054"/>
    </source>
</evidence>
<name>A0A1J1HYQ6_9DIPT</name>
<feature type="coiled-coil region" evidence="3">
    <location>
        <begin position="275"/>
        <end position="319"/>
    </location>
</feature>
<feature type="compositionally biased region" description="Low complexity" evidence="4">
    <location>
        <begin position="698"/>
        <end position="716"/>
    </location>
</feature>
<comment type="similarity">
    <text evidence="1">Belongs to the CDR2 family.</text>
</comment>
<feature type="compositionally biased region" description="Basic residues" evidence="4">
    <location>
        <begin position="630"/>
        <end position="640"/>
    </location>
</feature>
<keyword evidence="6" id="KW-1185">Reference proteome</keyword>
<feature type="region of interest" description="Disordered" evidence="4">
    <location>
        <begin position="366"/>
        <end position="417"/>
    </location>
</feature>
<reference evidence="5 6" key="1">
    <citation type="submission" date="2015-04" db="EMBL/GenBank/DDBJ databases">
        <authorList>
            <person name="Syromyatnikov M.Y."/>
            <person name="Popov V.N."/>
        </authorList>
    </citation>
    <scope>NUCLEOTIDE SEQUENCE [LARGE SCALE GENOMIC DNA]</scope>
</reference>
<feature type="region of interest" description="Disordered" evidence="4">
    <location>
        <begin position="626"/>
        <end position="651"/>
    </location>
</feature>
<evidence type="ECO:0000313" key="6">
    <source>
        <dbReference type="Proteomes" id="UP000183832"/>
    </source>
</evidence>
<organism evidence="5 6">
    <name type="scientific">Clunio marinus</name>
    <dbReference type="NCBI Taxonomy" id="568069"/>
    <lineage>
        <taxon>Eukaryota</taxon>
        <taxon>Metazoa</taxon>
        <taxon>Ecdysozoa</taxon>
        <taxon>Arthropoda</taxon>
        <taxon>Hexapoda</taxon>
        <taxon>Insecta</taxon>
        <taxon>Pterygota</taxon>
        <taxon>Neoptera</taxon>
        <taxon>Endopterygota</taxon>
        <taxon>Diptera</taxon>
        <taxon>Nematocera</taxon>
        <taxon>Chironomoidea</taxon>
        <taxon>Chironomidae</taxon>
        <taxon>Clunio</taxon>
    </lineage>
</organism>
<feature type="region of interest" description="Disordered" evidence="4">
    <location>
        <begin position="180"/>
        <end position="238"/>
    </location>
</feature>
<feature type="compositionally biased region" description="Polar residues" evidence="4">
    <location>
        <begin position="224"/>
        <end position="238"/>
    </location>
</feature>
<evidence type="ECO:0000313" key="5">
    <source>
        <dbReference type="EMBL" id="CRK93157.1"/>
    </source>
</evidence>